<sequence>MEKNEKQGSLFSDDMAWIVYAIICVASVVVLLIVLLIIRWILKHKTRVIRQDNDPILNSSYGSGLAWMK</sequence>
<organism evidence="2 3">
    <name type="scientific">Heterorhabditis bacteriophora</name>
    <name type="common">Entomopathogenic nematode worm</name>
    <dbReference type="NCBI Taxonomy" id="37862"/>
    <lineage>
        <taxon>Eukaryota</taxon>
        <taxon>Metazoa</taxon>
        <taxon>Ecdysozoa</taxon>
        <taxon>Nematoda</taxon>
        <taxon>Chromadorea</taxon>
        <taxon>Rhabditida</taxon>
        <taxon>Rhabditina</taxon>
        <taxon>Rhabditomorpha</taxon>
        <taxon>Strongyloidea</taxon>
        <taxon>Heterorhabditidae</taxon>
        <taxon>Heterorhabditis</taxon>
    </lineage>
</organism>
<feature type="transmembrane region" description="Helical" evidence="1">
    <location>
        <begin position="17"/>
        <end position="42"/>
    </location>
</feature>
<dbReference type="Proteomes" id="UP000095283">
    <property type="component" value="Unplaced"/>
</dbReference>
<keyword evidence="1" id="KW-0472">Membrane</keyword>
<name>A0A1I7XN59_HETBA</name>
<evidence type="ECO:0000313" key="2">
    <source>
        <dbReference type="Proteomes" id="UP000095283"/>
    </source>
</evidence>
<dbReference type="AlphaFoldDB" id="A0A1I7XN59"/>
<protein>
    <submittedName>
        <fullName evidence="3">Uncharacterized protein</fullName>
    </submittedName>
</protein>
<keyword evidence="1" id="KW-1133">Transmembrane helix</keyword>
<evidence type="ECO:0000313" key="3">
    <source>
        <dbReference type="WBParaSite" id="Hba_18754"/>
    </source>
</evidence>
<accession>A0A1I7XN59</accession>
<reference evidence="3" key="1">
    <citation type="submission" date="2016-11" db="UniProtKB">
        <authorList>
            <consortium name="WormBaseParasite"/>
        </authorList>
    </citation>
    <scope>IDENTIFICATION</scope>
</reference>
<keyword evidence="1" id="KW-0812">Transmembrane</keyword>
<proteinExistence type="predicted"/>
<dbReference type="WBParaSite" id="Hba_18754">
    <property type="protein sequence ID" value="Hba_18754"/>
    <property type="gene ID" value="Hba_18754"/>
</dbReference>
<evidence type="ECO:0000256" key="1">
    <source>
        <dbReference type="SAM" id="Phobius"/>
    </source>
</evidence>
<keyword evidence="2" id="KW-1185">Reference proteome</keyword>